<name>Q5ZNS9_9VIRU</name>
<sequence length="136" mass="15800">MRVLTVIFLVFIIASAIVTTSGESEKPVECLKLKSNCDLRSNSCCQESEIGNSSSLVKKIHCDYLGKRVCLEADQIYRYDDVILIKTYKDDPDLNFYYNKYVNFLLKIEERLVLKPFMDRMYASPFPRRNNGYGKM</sequence>
<dbReference type="GeneID" id="3238843"/>
<evidence type="ECO:0000313" key="1">
    <source>
        <dbReference type="EMBL" id="CAG18172.1"/>
    </source>
</evidence>
<protein>
    <submittedName>
        <fullName evidence="1">Uncharacterized protein</fullName>
    </submittedName>
</protein>
<gene>
    <name evidence="1" type="ORF">CcBV_35.2</name>
</gene>
<dbReference type="RefSeq" id="YP_184906.1">
    <property type="nucleotide sequence ID" value="NC_006661.1"/>
</dbReference>
<evidence type="ECO:0000313" key="2">
    <source>
        <dbReference type="Proteomes" id="UP000203537"/>
    </source>
</evidence>
<proteinExistence type="predicted"/>
<dbReference type="Proteomes" id="UP000203537">
    <property type="component" value="Genome"/>
</dbReference>
<organism evidence="1 2">
    <name type="scientific">Bracoviriform congregatae</name>
    <dbReference type="NCBI Taxonomy" id="39640"/>
    <lineage>
        <taxon>Viruses</taxon>
        <taxon>Viruses incertae sedis</taxon>
        <taxon>Polydnaviriformidae</taxon>
        <taxon>Bracoviriform</taxon>
    </lineage>
</organism>
<dbReference type="EMBL" id="AJ632332">
    <property type="protein sequence ID" value="CAG18172.1"/>
    <property type="molecule type" value="Genomic_DNA"/>
</dbReference>
<accession>Q5ZNS9</accession>
<dbReference type="KEGG" id="vg:3238843"/>
<reference evidence="1 2" key="1">
    <citation type="journal article" date="2004" name="Science">
        <title>Genome sequence of a polydnavirus: insights into symbiotic virus evolution.</title>
        <authorList>
            <person name="Espagne E."/>
            <person name="Dupuy C."/>
            <person name="Huguet E."/>
            <person name="Cattolico L."/>
            <person name="Provost B."/>
            <person name="Martins N."/>
            <person name="Poirie M."/>
            <person name="Periquet G."/>
            <person name="Drezen J.M."/>
        </authorList>
    </citation>
    <scope>NUCLEOTIDE SEQUENCE [LARGE SCALE GENOMIC DNA]</scope>
</reference>